<organism evidence="6 7">
    <name type="scientific">Dactylonectria macrodidyma</name>
    <dbReference type="NCBI Taxonomy" id="307937"/>
    <lineage>
        <taxon>Eukaryota</taxon>
        <taxon>Fungi</taxon>
        <taxon>Dikarya</taxon>
        <taxon>Ascomycota</taxon>
        <taxon>Pezizomycotina</taxon>
        <taxon>Sordariomycetes</taxon>
        <taxon>Hypocreomycetidae</taxon>
        <taxon>Hypocreales</taxon>
        <taxon>Nectriaceae</taxon>
        <taxon>Dactylonectria</taxon>
    </lineage>
</organism>
<feature type="domain" description="MYND-type" evidence="5">
    <location>
        <begin position="14"/>
        <end position="57"/>
    </location>
</feature>
<reference evidence="6" key="1">
    <citation type="journal article" date="2021" name="Nat. Commun.">
        <title>Genetic determinants of endophytism in the Arabidopsis root mycobiome.</title>
        <authorList>
            <person name="Mesny F."/>
            <person name="Miyauchi S."/>
            <person name="Thiergart T."/>
            <person name="Pickel B."/>
            <person name="Atanasova L."/>
            <person name="Karlsson M."/>
            <person name="Huettel B."/>
            <person name="Barry K.W."/>
            <person name="Haridas S."/>
            <person name="Chen C."/>
            <person name="Bauer D."/>
            <person name="Andreopoulos W."/>
            <person name="Pangilinan J."/>
            <person name="LaButti K."/>
            <person name="Riley R."/>
            <person name="Lipzen A."/>
            <person name="Clum A."/>
            <person name="Drula E."/>
            <person name="Henrissat B."/>
            <person name="Kohler A."/>
            <person name="Grigoriev I.V."/>
            <person name="Martin F.M."/>
            <person name="Hacquard S."/>
        </authorList>
    </citation>
    <scope>NUCLEOTIDE SEQUENCE</scope>
    <source>
        <strain evidence="6">MPI-CAGE-AT-0147</strain>
    </source>
</reference>
<dbReference type="EMBL" id="JAGMUV010000011">
    <property type="protein sequence ID" value="KAH7140702.1"/>
    <property type="molecule type" value="Genomic_DNA"/>
</dbReference>
<name>A0A9P9J0F2_9HYPO</name>
<evidence type="ECO:0000256" key="3">
    <source>
        <dbReference type="ARBA" id="ARBA00022833"/>
    </source>
</evidence>
<evidence type="ECO:0000313" key="7">
    <source>
        <dbReference type="Proteomes" id="UP000738349"/>
    </source>
</evidence>
<dbReference type="Proteomes" id="UP000738349">
    <property type="component" value="Unassembled WGS sequence"/>
</dbReference>
<evidence type="ECO:0000313" key="6">
    <source>
        <dbReference type="EMBL" id="KAH7140702.1"/>
    </source>
</evidence>
<keyword evidence="7" id="KW-1185">Reference proteome</keyword>
<evidence type="ECO:0000259" key="5">
    <source>
        <dbReference type="PROSITE" id="PS50865"/>
    </source>
</evidence>
<dbReference type="PROSITE" id="PS50865">
    <property type="entry name" value="ZF_MYND_2"/>
    <property type="match status" value="1"/>
</dbReference>
<comment type="caution">
    <text evidence="6">The sequence shown here is derived from an EMBL/GenBank/DDBJ whole genome shotgun (WGS) entry which is preliminary data.</text>
</comment>
<gene>
    <name evidence="6" type="ORF">EDB81DRAFT_692084</name>
</gene>
<dbReference type="Pfam" id="PF01753">
    <property type="entry name" value="zf-MYND"/>
    <property type="match status" value="1"/>
</dbReference>
<evidence type="ECO:0000256" key="4">
    <source>
        <dbReference type="PROSITE-ProRule" id="PRU00134"/>
    </source>
</evidence>
<dbReference type="SUPFAM" id="SSF144232">
    <property type="entry name" value="HIT/MYND zinc finger-like"/>
    <property type="match status" value="1"/>
</dbReference>
<evidence type="ECO:0000256" key="2">
    <source>
        <dbReference type="ARBA" id="ARBA00022771"/>
    </source>
</evidence>
<keyword evidence="3" id="KW-0862">Zinc</keyword>
<dbReference type="InterPro" id="IPR027974">
    <property type="entry name" value="DUF4470"/>
</dbReference>
<keyword evidence="2 4" id="KW-0863">Zinc-finger</keyword>
<proteinExistence type="predicted"/>
<dbReference type="OrthoDB" id="5282002at2759"/>
<accession>A0A9P9J0F2</accession>
<evidence type="ECO:0000256" key="1">
    <source>
        <dbReference type="ARBA" id="ARBA00022723"/>
    </source>
</evidence>
<sequence>MNNNPGVPITEPRCPVQDEDKEYCHGTPQVPCPECFLIAYCSDECRRFHWTSHNRSCVGPLRRRVLDDLNDKNINQLREDPCYWAKHAATDVLDLARNEGKEFDGTLELLLVGESSLRHLMYTICKLPDTAKPKIKATINETSSHHLARLVLTVLLLTDDSNDPLTNAETVVHLWYSAKMPSSMVQHVEHVAGEILRIALADLEFLHENGRVPKDMPFPITLPRGGSQGTTVEIDINRQQWWQVNKYLSRTKNVGKRDCKWFRERDCRNYTESLASIKRRMTHARVAGMKRWRADGLLLPYGHPREEFDTPNPYVFSLELDGRSLFFQDNSLYPIGATQEPLAEWPMKELLNYDCGPALNDVYGKMFYYVRNMCLTFQQRIKSLKSHIRINSMAIHTLAVHLGRGSVRLQFDRIEAAHYWDKRPFITMVSLGTLLRHEDENPNATLLTLTRKTVDHNLQSVAADLYQERQLMCIENGTKLDELAPPISLGAPKYHPRNTRRELGLLVWRNWDKFSDRYLASEHYFNLLNVLADVEQPERGLTATKFFGIGLKRKNTITSRWPNRIVHKRTDAPSLLDFNRWLGWTDVRPERWLEWKRFGDVSDEAWGQFFKLSSIEDSEIMSEAAAKKEVEAAIRKAIQDKLEKIDAPMQRSNEENEGTK</sequence>
<dbReference type="AlphaFoldDB" id="A0A9P9J0F2"/>
<dbReference type="InterPro" id="IPR002893">
    <property type="entry name" value="Znf_MYND"/>
</dbReference>
<dbReference type="Pfam" id="PF14737">
    <property type="entry name" value="DUF4470"/>
    <property type="match status" value="1"/>
</dbReference>
<protein>
    <recommendedName>
        <fullName evidence="5">MYND-type domain-containing protein</fullName>
    </recommendedName>
</protein>
<dbReference type="GO" id="GO:0008270">
    <property type="term" value="F:zinc ion binding"/>
    <property type="evidence" value="ECO:0007669"/>
    <property type="project" value="UniProtKB-KW"/>
</dbReference>
<keyword evidence="1" id="KW-0479">Metal-binding</keyword>